<keyword evidence="4" id="KW-0862">Zinc</keyword>
<gene>
    <name evidence="7" type="ORF">H0H81_001913</name>
</gene>
<sequence>MMRPRTKARELPSAHEVSTHLQNVFVSWVNETKQIILGAPGKILVTADGWSAPTMKKGHFGMTCHFVNIDSKGKWSLEHLVVGCKPITGDHLGENLARFFVSICRRVGIISDRSSKHVANRANGDVMDEITRMGAIKTAAAIWEYNPSIPKNCLSGGSINVICNLWTLAVKAIKLFISSADEMFGPITIICKNGKIVKKILWLAFKFTDQDWKQVEEVHAILEDSRRIQHYFTADKILTLWQAIPAIEELQTSWEKKVQDSRFAAYLGALEKGLDKLCKYYSRFDMKPSIIISIKEQAKELAAGVRDAKNWQDEARKVLEHAMEQYSSCPSPCPVPSTQPTATSTSTLAPPAGSILFDFNRHRQRLVNGDTRSEENWQSELRRYLNVVERDVSPETNLLAWWQDHAADYPILARITIDVLPSQASSVPCERLFSACKETTMDCRARLSTDRFEQLQVLKFFWRDQIPDLAVANNQDNNEIVNLPLYEALHTEDACEATLDEEFGIDGGYVNLGNGDSFWN</sequence>
<evidence type="ECO:0000256" key="5">
    <source>
        <dbReference type="ARBA" id="ARBA00023242"/>
    </source>
</evidence>
<keyword evidence="2" id="KW-0479">Metal-binding</keyword>
<dbReference type="Proteomes" id="UP000717328">
    <property type="component" value="Unassembled WGS sequence"/>
</dbReference>
<dbReference type="Pfam" id="PF05699">
    <property type="entry name" value="Dimer_Tnp_hAT"/>
    <property type="match status" value="1"/>
</dbReference>
<dbReference type="GO" id="GO:0005634">
    <property type="term" value="C:nucleus"/>
    <property type="evidence" value="ECO:0007669"/>
    <property type="project" value="UniProtKB-SubCell"/>
</dbReference>
<dbReference type="GO" id="GO:0008270">
    <property type="term" value="F:zinc ion binding"/>
    <property type="evidence" value="ECO:0007669"/>
    <property type="project" value="UniProtKB-KW"/>
</dbReference>
<reference evidence="7" key="2">
    <citation type="submission" date="2021-10" db="EMBL/GenBank/DDBJ databases">
        <title>Phylogenomics reveals ancestral predisposition of the termite-cultivated fungus Termitomyces towards a domesticated lifestyle.</title>
        <authorList>
            <person name="Auxier B."/>
            <person name="Grum-Grzhimaylo A."/>
            <person name="Cardenas M.E."/>
            <person name="Lodge J.D."/>
            <person name="Laessoe T."/>
            <person name="Pedersen O."/>
            <person name="Smith M.E."/>
            <person name="Kuyper T.W."/>
            <person name="Franco-Molano E.A."/>
            <person name="Baroni T.J."/>
            <person name="Aanen D.K."/>
        </authorList>
    </citation>
    <scope>NUCLEOTIDE SEQUENCE</scope>
    <source>
        <strain evidence="7">D49</strain>
    </source>
</reference>
<organism evidence="7 8">
    <name type="scientific">Sphagnurus paluster</name>
    <dbReference type="NCBI Taxonomy" id="117069"/>
    <lineage>
        <taxon>Eukaryota</taxon>
        <taxon>Fungi</taxon>
        <taxon>Dikarya</taxon>
        <taxon>Basidiomycota</taxon>
        <taxon>Agaricomycotina</taxon>
        <taxon>Agaricomycetes</taxon>
        <taxon>Agaricomycetidae</taxon>
        <taxon>Agaricales</taxon>
        <taxon>Tricholomatineae</taxon>
        <taxon>Lyophyllaceae</taxon>
        <taxon>Sphagnurus</taxon>
    </lineage>
</organism>
<evidence type="ECO:0000313" key="7">
    <source>
        <dbReference type="EMBL" id="KAG5649809.1"/>
    </source>
</evidence>
<dbReference type="InterPro" id="IPR052035">
    <property type="entry name" value="ZnF_BED_domain_contain"/>
</dbReference>
<name>A0A9P7GFV5_9AGAR</name>
<dbReference type="PANTHER" id="PTHR46481">
    <property type="entry name" value="ZINC FINGER BED DOMAIN-CONTAINING PROTEIN 4"/>
    <property type="match status" value="1"/>
</dbReference>
<dbReference type="GO" id="GO:0046983">
    <property type="term" value="F:protein dimerization activity"/>
    <property type="evidence" value="ECO:0007669"/>
    <property type="project" value="InterPro"/>
</dbReference>
<keyword evidence="3" id="KW-0863">Zinc-finger</keyword>
<dbReference type="OrthoDB" id="3237158at2759"/>
<keyword evidence="8" id="KW-1185">Reference proteome</keyword>
<dbReference type="InterPro" id="IPR008906">
    <property type="entry name" value="HATC_C_dom"/>
</dbReference>
<protein>
    <recommendedName>
        <fullName evidence="6">HAT C-terminal dimerisation domain-containing protein</fullName>
    </recommendedName>
</protein>
<proteinExistence type="predicted"/>
<comment type="caution">
    <text evidence="7">The sequence shown here is derived from an EMBL/GenBank/DDBJ whole genome shotgun (WGS) entry which is preliminary data.</text>
</comment>
<feature type="domain" description="HAT C-terminal dimerisation" evidence="6">
    <location>
        <begin position="382"/>
        <end position="459"/>
    </location>
</feature>
<dbReference type="PANTHER" id="PTHR46481:SF10">
    <property type="entry name" value="ZINC FINGER BED DOMAIN-CONTAINING PROTEIN 39"/>
    <property type="match status" value="1"/>
</dbReference>
<keyword evidence="5" id="KW-0539">Nucleus</keyword>
<dbReference type="AlphaFoldDB" id="A0A9P7GFV5"/>
<comment type="subcellular location">
    <subcellularLocation>
        <location evidence="1">Nucleus</location>
    </subcellularLocation>
</comment>
<evidence type="ECO:0000313" key="8">
    <source>
        <dbReference type="Proteomes" id="UP000717328"/>
    </source>
</evidence>
<evidence type="ECO:0000256" key="4">
    <source>
        <dbReference type="ARBA" id="ARBA00022833"/>
    </source>
</evidence>
<dbReference type="InterPro" id="IPR012337">
    <property type="entry name" value="RNaseH-like_sf"/>
</dbReference>
<reference evidence="7" key="1">
    <citation type="submission" date="2021-02" db="EMBL/GenBank/DDBJ databases">
        <authorList>
            <person name="Nieuwenhuis M."/>
            <person name="Van De Peppel L.J.J."/>
        </authorList>
    </citation>
    <scope>NUCLEOTIDE SEQUENCE</scope>
    <source>
        <strain evidence="7">D49</strain>
    </source>
</reference>
<accession>A0A9P7GFV5</accession>
<evidence type="ECO:0000256" key="3">
    <source>
        <dbReference type="ARBA" id="ARBA00022771"/>
    </source>
</evidence>
<evidence type="ECO:0000256" key="2">
    <source>
        <dbReference type="ARBA" id="ARBA00022723"/>
    </source>
</evidence>
<evidence type="ECO:0000259" key="6">
    <source>
        <dbReference type="Pfam" id="PF05699"/>
    </source>
</evidence>
<dbReference type="EMBL" id="JABCKI010000692">
    <property type="protein sequence ID" value="KAG5649809.1"/>
    <property type="molecule type" value="Genomic_DNA"/>
</dbReference>
<evidence type="ECO:0000256" key="1">
    <source>
        <dbReference type="ARBA" id="ARBA00004123"/>
    </source>
</evidence>
<dbReference type="SUPFAM" id="SSF53098">
    <property type="entry name" value="Ribonuclease H-like"/>
    <property type="match status" value="1"/>
</dbReference>